<feature type="active site" description="Proton donor" evidence="6">
    <location>
        <position position="83"/>
    </location>
</feature>
<dbReference type="SUPFAM" id="SSF53927">
    <property type="entry name" value="Cytidine deaminase-like"/>
    <property type="match status" value="1"/>
</dbReference>
<evidence type="ECO:0000256" key="7">
    <source>
        <dbReference type="PIRSR" id="PIRSR006019-2"/>
    </source>
</evidence>
<dbReference type="PROSITE" id="PS00903">
    <property type="entry name" value="CYT_DCMP_DEAMINASES_1"/>
    <property type="match status" value="1"/>
</dbReference>
<evidence type="ECO:0000256" key="2">
    <source>
        <dbReference type="ARBA" id="ARBA00006576"/>
    </source>
</evidence>
<organism evidence="9 10">
    <name type="scientific">Calderihabitans maritimus</name>
    <dbReference type="NCBI Taxonomy" id="1246530"/>
    <lineage>
        <taxon>Bacteria</taxon>
        <taxon>Bacillati</taxon>
        <taxon>Bacillota</taxon>
        <taxon>Clostridia</taxon>
        <taxon>Neomoorellales</taxon>
        <taxon>Calderihabitantaceae</taxon>
        <taxon>Calderihabitans</taxon>
    </lineage>
</organism>
<dbReference type="InterPro" id="IPR035105">
    <property type="entry name" value="Deoxycytidylate_deaminase_dom"/>
</dbReference>
<dbReference type="GO" id="GO:0006220">
    <property type="term" value="P:pyrimidine nucleotide metabolic process"/>
    <property type="evidence" value="ECO:0007669"/>
    <property type="project" value="InterPro"/>
</dbReference>
<evidence type="ECO:0000256" key="6">
    <source>
        <dbReference type="PIRSR" id="PIRSR006019-1"/>
    </source>
</evidence>
<dbReference type="InterPro" id="IPR016192">
    <property type="entry name" value="APOBEC/CMP_deaminase_Zn-bd"/>
</dbReference>
<dbReference type="InterPro" id="IPR016193">
    <property type="entry name" value="Cytidine_deaminase-like"/>
</dbReference>
<dbReference type="CDD" id="cd01286">
    <property type="entry name" value="deoxycytidylate_deaminase"/>
    <property type="match status" value="1"/>
</dbReference>
<keyword evidence="10" id="KW-1185">Reference proteome</keyword>
<dbReference type="InterPro" id="IPR002125">
    <property type="entry name" value="CMP_dCMP_dom"/>
</dbReference>
<dbReference type="Gene3D" id="3.40.140.10">
    <property type="entry name" value="Cytidine Deaminase, domain 2"/>
    <property type="match status" value="1"/>
</dbReference>
<dbReference type="InterPro" id="IPR015517">
    <property type="entry name" value="dCMP_deaminase-rel"/>
</dbReference>
<evidence type="ECO:0000256" key="3">
    <source>
        <dbReference type="ARBA" id="ARBA00022723"/>
    </source>
</evidence>
<evidence type="ECO:0000259" key="8">
    <source>
        <dbReference type="PROSITE" id="PS51747"/>
    </source>
</evidence>
<dbReference type="PANTHER" id="PTHR11086">
    <property type="entry name" value="DEOXYCYTIDYLATE DEAMINASE-RELATED"/>
    <property type="match status" value="1"/>
</dbReference>
<keyword evidence="3 7" id="KW-0479">Metal-binding</keyword>
<gene>
    <name evidence="9" type="ORF">KKC1_29530</name>
</gene>
<dbReference type="EMBL" id="BDGJ01000168">
    <property type="protein sequence ID" value="GAW93826.1"/>
    <property type="molecule type" value="Genomic_DNA"/>
</dbReference>
<feature type="domain" description="CMP/dCMP-type deaminase" evidence="8">
    <location>
        <begin position="8"/>
        <end position="146"/>
    </location>
</feature>
<feature type="binding site" evidence="7">
    <location>
        <position position="81"/>
    </location>
    <ligand>
        <name>Zn(2+)</name>
        <dbReference type="ChEBI" id="CHEBI:29105"/>
        <note>catalytic</note>
    </ligand>
</feature>
<evidence type="ECO:0000256" key="1">
    <source>
        <dbReference type="ARBA" id="ARBA00001947"/>
    </source>
</evidence>
<dbReference type="Pfam" id="PF00383">
    <property type="entry name" value="dCMP_cyt_deam_1"/>
    <property type="match status" value="1"/>
</dbReference>
<comment type="caution">
    <text evidence="9">The sequence shown here is derived from an EMBL/GenBank/DDBJ whole genome shotgun (WGS) entry which is preliminary data.</text>
</comment>
<keyword evidence="5 7" id="KW-0862">Zinc</keyword>
<dbReference type="GO" id="GO:0008270">
    <property type="term" value="F:zinc ion binding"/>
    <property type="evidence" value="ECO:0007669"/>
    <property type="project" value="InterPro"/>
</dbReference>
<proteinExistence type="inferred from homology"/>
<dbReference type="InterPro" id="IPR016473">
    <property type="entry name" value="dCMP_deaminase"/>
</dbReference>
<evidence type="ECO:0000256" key="5">
    <source>
        <dbReference type="ARBA" id="ARBA00022833"/>
    </source>
</evidence>
<reference evidence="10" key="1">
    <citation type="journal article" date="2017" name="Appl. Environ. Microbiol.">
        <title>Genomic analysis of Calderihabitans maritimus KKC1, a thermophilic hydrogenogenic carboxydotrophic bacterium isolated from marine sediment.</title>
        <authorList>
            <person name="Omae K."/>
            <person name="Yoneda Y."/>
            <person name="Fukuyama Y."/>
            <person name="Yoshida T."/>
            <person name="Sako Y."/>
        </authorList>
    </citation>
    <scope>NUCLEOTIDE SEQUENCE [LARGE SCALE GENOMIC DNA]</scope>
    <source>
        <strain evidence="10">KKC1</strain>
    </source>
</reference>
<comment type="cofactor">
    <cofactor evidence="1 7">
        <name>Zn(2+)</name>
        <dbReference type="ChEBI" id="CHEBI:29105"/>
    </cofactor>
</comment>
<dbReference type="PIRSF" id="PIRSF006019">
    <property type="entry name" value="dCMP_deaminase"/>
    <property type="match status" value="1"/>
</dbReference>
<dbReference type="GO" id="GO:0004132">
    <property type="term" value="F:dCMP deaminase activity"/>
    <property type="evidence" value="ECO:0007669"/>
    <property type="project" value="InterPro"/>
</dbReference>
<accession>A0A1Z5HWB6</accession>
<evidence type="ECO:0000313" key="10">
    <source>
        <dbReference type="Proteomes" id="UP000197032"/>
    </source>
</evidence>
<sequence length="171" mass="18804">MNNNRRLSWDEYFMEITEVVAKRSTCLRRQVGAIITRDNRILSTGYNGAPSGLAHCDEVGCLREAKGVPAGEKHELCRGVHAEQNAVIQAATYGASIKGGTLFTTYHPCVLCTKILINAGIKRVVYRGDYPDNLAVKLMQEAGIEVVRFSGLREKGETECEKENCSPSAPE</sequence>
<comment type="similarity">
    <text evidence="2">Belongs to the cytidine and deoxycytidylate deaminase family.</text>
</comment>
<protein>
    <submittedName>
        <fullName evidence="9">ComE operon protein 2</fullName>
    </submittedName>
</protein>
<dbReference type="PANTHER" id="PTHR11086:SF18">
    <property type="entry name" value="DEOXYCYTIDYLATE DEAMINASE"/>
    <property type="match status" value="1"/>
</dbReference>
<dbReference type="AlphaFoldDB" id="A0A1Z5HWB6"/>
<dbReference type="Proteomes" id="UP000197032">
    <property type="component" value="Unassembled WGS sequence"/>
</dbReference>
<evidence type="ECO:0000313" key="9">
    <source>
        <dbReference type="EMBL" id="GAW93826.1"/>
    </source>
</evidence>
<evidence type="ECO:0000256" key="4">
    <source>
        <dbReference type="ARBA" id="ARBA00022801"/>
    </source>
</evidence>
<dbReference type="GO" id="GO:0005737">
    <property type="term" value="C:cytoplasm"/>
    <property type="evidence" value="ECO:0007669"/>
    <property type="project" value="TreeGrafter"/>
</dbReference>
<feature type="binding site" evidence="7">
    <location>
        <position position="112"/>
    </location>
    <ligand>
        <name>Zn(2+)</name>
        <dbReference type="ChEBI" id="CHEBI:29105"/>
        <note>catalytic</note>
    </ligand>
</feature>
<dbReference type="PROSITE" id="PS51747">
    <property type="entry name" value="CYT_DCMP_DEAMINASES_2"/>
    <property type="match status" value="1"/>
</dbReference>
<name>A0A1Z5HWB6_9FIRM</name>
<keyword evidence="4" id="KW-0378">Hydrolase</keyword>
<feature type="binding site" evidence="7">
    <location>
        <position position="109"/>
    </location>
    <ligand>
        <name>Zn(2+)</name>
        <dbReference type="ChEBI" id="CHEBI:29105"/>
        <note>catalytic</note>
    </ligand>
</feature>